<protein>
    <submittedName>
        <fullName evidence="1">Uncharacterized protein</fullName>
    </submittedName>
</protein>
<evidence type="ECO:0000313" key="1">
    <source>
        <dbReference type="EMBL" id="MDT0649354.1"/>
    </source>
</evidence>
<dbReference type="EMBL" id="JAVRHP010000013">
    <property type="protein sequence ID" value="MDT0649354.1"/>
    <property type="molecule type" value="Genomic_DNA"/>
</dbReference>
<reference evidence="1 2" key="1">
    <citation type="submission" date="2023-09" db="EMBL/GenBank/DDBJ databases">
        <authorList>
            <person name="Rey-Velasco X."/>
        </authorList>
    </citation>
    <scope>NUCLEOTIDE SEQUENCE [LARGE SCALE GENOMIC DNA]</scope>
    <source>
        <strain evidence="1 2">F297</strain>
    </source>
</reference>
<name>A0ABU3CSM1_9FLAO</name>
<organism evidence="1 2">
    <name type="scientific">Autumnicola edwardsiae</name>
    <dbReference type="NCBI Taxonomy" id="3075594"/>
    <lineage>
        <taxon>Bacteria</taxon>
        <taxon>Pseudomonadati</taxon>
        <taxon>Bacteroidota</taxon>
        <taxon>Flavobacteriia</taxon>
        <taxon>Flavobacteriales</taxon>
        <taxon>Flavobacteriaceae</taxon>
        <taxon>Autumnicola</taxon>
    </lineage>
</organism>
<comment type="caution">
    <text evidence="1">The sequence shown here is derived from an EMBL/GenBank/DDBJ whole genome shotgun (WGS) entry which is preliminary data.</text>
</comment>
<accession>A0ABU3CSM1</accession>
<dbReference type="Proteomes" id="UP001248819">
    <property type="component" value="Unassembled WGS sequence"/>
</dbReference>
<dbReference type="RefSeq" id="WP_311483518.1">
    <property type="nucleotide sequence ID" value="NZ_JAVRHP010000013.1"/>
</dbReference>
<evidence type="ECO:0000313" key="2">
    <source>
        <dbReference type="Proteomes" id="UP001248819"/>
    </source>
</evidence>
<sequence>MKTSENIAGFRDGDLTHRKSFLNIQQPSNRGSWYSRRRYN</sequence>
<gene>
    <name evidence="1" type="ORF">RM529_04320</name>
</gene>
<proteinExistence type="predicted"/>
<keyword evidence="2" id="KW-1185">Reference proteome</keyword>